<organism evidence="5 6">
    <name type="scientific">Microbacterium murale</name>
    <dbReference type="NCBI Taxonomy" id="1081040"/>
    <lineage>
        <taxon>Bacteria</taxon>
        <taxon>Bacillati</taxon>
        <taxon>Actinomycetota</taxon>
        <taxon>Actinomycetes</taxon>
        <taxon>Micrococcales</taxon>
        <taxon>Microbacteriaceae</taxon>
        <taxon>Microbacterium</taxon>
    </lineage>
</organism>
<evidence type="ECO:0000313" key="5">
    <source>
        <dbReference type="EMBL" id="MDQ0643717.1"/>
    </source>
</evidence>
<evidence type="ECO:0000259" key="4">
    <source>
        <dbReference type="PROSITE" id="PS50932"/>
    </source>
</evidence>
<keyword evidence="1" id="KW-0805">Transcription regulation</keyword>
<feature type="domain" description="HTH lacI-type" evidence="4">
    <location>
        <begin position="9"/>
        <end position="63"/>
    </location>
</feature>
<keyword evidence="2" id="KW-0238">DNA-binding</keyword>
<keyword evidence="3" id="KW-0804">Transcription</keyword>
<evidence type="ECO:0000313" key="6">
    <source>
        <dbReference type="Proteomes" id="UP001239085"/>
    </source>
</evidence>
<dbReference type="CDD" id="cd01392">
    <property type="entry name" value="HTH_LacI"/>
    <property type="match status" value="1"/>
</dbReference>
<keyword evidence="6" id="KW-1185">Reference proteome</keyword>
<dbReference type="SUPFAM" id="SSF53822">
    <property type="entry name" value="Periplasmic binding protein-like I"/>
    <property type="match status" value="1"/>
</dbReference>
<dbReference type="SMART" id="SM00354">
    <property type="entry name" value="HTH_LACI"/>
    <property type="match status" value="1"/>
</dbReference>
<dbReference type="InterPro" id="IPR010982">
    <property type="entry name" value="Lambda_DNA-bd_dom_sf"/>
</dbReference>
<sequence length="325" mass="35036">MMTVANARASLVDVARTLGVAPSTVSRAFNHPQLLKPETVAAVHAEAERLGYVPNRHARALITGRTGAVGLIVPDITNPFFPKLARAAQRAGEQHGLAMFIAETNYDPEQERRQIATMAPQAEGVIVASSRLPHDELTLIAERTRLVLINTDAPGLSRVLISARDALRAGVDHLVAHGARRLCYVGGPARSWAESERRATVEAAVAAYRLPLVQLRDESGTYNEARALAERVVDAEADAVIAYDDVVAHGVLDGLYVRGVRVPQDVALLGCDDALPIQTHPRMSTIRFPSAEAVRAAMALVVADGDLVDKRIEVHGVLEMRETTP</sequence>
<proteinExistence type="predicted"/>
<reference evidence="5 6" key="1">
    <citation type="submission" date="2023-07" db="EMBL/GenBank/DDBJ databases">
        <title>Comparative genomics of wheat-associated soil bacteria to identify genetic determinants of phenazine resistance.</title>
        <authorList>
            <person name="Mouncey N."/>
        </authorList>
    </citation>
    <scope>NUCLEOTIDE SEQUENCE [LARGE SCALE GENOMIC DNA]</scope>
    <source>
        <strain evidence="5 6">W2I7</strain>
    </source>
</reference>
<dbReference type="InterPro" id="IPR028082">
    <property type="entry name" value="Peripla_BP_I"/>
</dbReference>
<dbReference type="PANTHER" id="PTHR30146">
    <property type="entry name" value="LACI-RELATED TRANSCRIPTIONAL REPRESSOR"/>
    <property type="match status" value="1"/>
</dbReference>
<dbReference type="Gene3D" id="3.40.50.2300">
    <property type="match status" value="2"/>
</dbReference>
<dbReference type="PROSITE" id="PS50932">
    <property type="entry name" value="HTH_LACI_2"/>
    <property type="match status" value="1"/>
</dbReference>
<dbReference type="InterPro" id="IPR000843">
    <property type="entry name" value="HTH_LacI"/>
</dbReference>
<dbReference type="Pfam" id="PF00356">
    <property type="entry name" value="LacI"/>
    <property type="match status" value="1"/>
</dbReference>
<dbReference type="Pfam" id="PF13377">
    <property type="entry name" value="Peripla_BP_3"/>
    <property type="match status" value="1"/>
</dbReference>
<gene>
    <name evidence="5" type="ORF">QFZ46_001877</name>
</gene>
<dbReference type="CDD" id="cd06267">
    <property type="entry name" value="PBP1_LacI_sugar_binding-like"/>
    <property type="match status" value="1"/>
</dbReference>
<dbReference type="Proteomes" id="UP001239085">
    <property type="component" value="Unassembled WGS sequence"/>
</dbReference>
<accession>A0ABU0P9V8</accession>
<dbReference type="InterPro" id="IPR046335">
    <property type="entry name" value="LacI/GalR-like_sensor"/>
</dbReference>
<protein>
    <submittedName>
        <fullName evidence="5">LacI family transcriptional regulator</fullName>
    </submittedName>
</protein>
<evidence type="ECO:0000256" key="1">
    <source>
        <dbReference type="ARBA" id="ARBA00023015"/>
    </source>
</evidence>
<dbReference type="Gene3D" id="1.10.260.40">
    <property type="entry name" value="lambda repressor-like DNA-binding domains"/>
    <property type="match status" value="1"/>
</dbReference>
<comment type="caution">
    <text evidence="5">The sequence shown here is derived from an EMBL/GenBank/DDBJ whole genome shotgun (WGS) entry which is preliminary data.</text>
</comment>
<evidence type="ECO:0000256" key="3">
    <source>
        <dbReference type="ARBA" id="ARBA00023163"/>
    </source>
</evidence>
<dbReference type="EMBL" id="JAUSXK010000001">
    <property type="protein sequence ID" value="MDQ0643717.1"/>
    <property type="molecule type" value="Genomic_DNA"/>
</dbReference>
<dbReference type="PANTHER" id="PTHR30146:SF138">
    <property type="entry name" value="TRANSCRIPTIONAL REGULATORY PROTEIN"/>
    <property type="match status" value="1"/>
</dbReference>
<dbReference type="SUPFAM" id="SSF47413">
    <property type="entry name" value="lambda repressor-like DNA-binding domains"/>
    <property type="match status" value="1"/>
</dbReference>
<evidence type="ECO:0000256" key="2">
    <source>
        <dbReference type="ARBA" id="ARBA00023125"/>
    </source>
</evidence>
<name>A0ABU0P9V8_9MICO</name>